<feature type="transmembrane region" description="Helical" evidence="7">
    <location>
        <begin position="313"/>
        <end position="339"/>
    </location>
</feature>
<evidence type="ECO:0000256" key="7">
    <source>
        <dbReference type="SAM" id="Phobius"/>
    </source>
</evidence>
<dbReference type="EMBL" id="JBHTKK010000001">
    <property type="protein sequence ID" value="MFD1064456.1"/>
    <property type="molecule type" value="Genomic_DNA"/>
</dbReference>
<organism evidence="8 9">
    <name type="scientific">Oceanobacillus locisalsi</name>
    <dbReference type="NCBI Taxonomy" id="546107"/>
    <lineage>
        <taxon>Bacteria</taxon>
        <taxon>Bacillati</taxon>
        <taxon>Bacillota</taxon>
        <taxon>Bacilli</taxon>
        <taxon>Bacillales</taxon>
        <taxon>Bacillaceae</taxon>
        <taxon>Oceanobacillus</taxon>
    </lineage>
</organism>
<dbReference type="InterPro" id="IPR000715">
    <property type="entry name" value="Glycosyl_transferase_4"/>
</dbReference>
<dbReference type="PROSITE" id="PS01348">
    <property type="entry name" value="MRAY_2"/>
    <property type="match status" value="1"/>
</dbReference>
<comment type="caution">
    <text evidence="8">The sequence shown here is derived from an EMBL/GenBank/DDBJ whole genome shotgun (WGS) entry which is preliminary data.</text>
</comment>
<feature type="transmembrane region" description="Helical" evidence="7">
    <location>
        <begin position="183"/>
        <end position="201"/>
    </location>
</feature>
<feature type="transmembrane region" description="Helical" evidence="7">
    <location>
        <begin position="157"/>
        <end position="177"/>
    </location>
</feature>
<evidence type="ECO:0000256" key="2">
    <source>
        <dbReference type="ARBA" id="ARBA00022475"/>
    </source>
</evidence>
<evidence type="ECO:0000256" key="3">
    <source>
        <dbReference type="ARBA" id="ARBA00022679"/>
    </source>
</evidence>
<dbReference type="CDD" id="cd06853">
    <property type="entry name" value="GT_WecA_like"/>
    <property type="match status" value="1"/>
</dbReference>
<feature type="transmembrane region" description="Helical" evidence="7">
    <location>
        <begin position="72"/>
        <end position="90"/>
    </location>
</feature>
<evidence type="ECO:0000256" key="6">
    <source>
        <dbReference type="ARBA" id="ARBA00023136"/>
    </source>
</evidence>
<proteinExistence type="predicted"/>
<evidence type="ECO:0000256" key="4">
    <source>
        <dbReference type="ARBA" id="ARBA00022692"/>
    </source>
</evidence>
<reference evidence="9" key="1">
    <citation type="journal article" date="2019" name="Int. J. Syst. Evol. Microbiol.">
        <title>The Global Catalogue of Microorganisms (GCM) 10K type strain sequencing project: providing services to taxonomists for standard genome sequencing and annotation.</title>
        <authorList>
            <consortium name="The Broad Institute Genomics Platform"/>
            <consortium name="The Broad Institute Genome Sequencing Center for Infectious Disease"/>
            <person name="Wu L."/>
            <person name="Ma J."/>
        </authorList>
    </citation>
    <scope>NUCLEOTIDE SEQUENCE [LARGE SCALE GENOMIC DNA]</scope>
    <source>
        <strain evidence="9">CCUG 56608</strain>
    </source>
</reference>
<feature type="transmembrane region" description="Helical" evidence="7">
    <location>
        <begin position="237"/>
        <end position="258"/>
    </location>
</feature>
<feature type="transmembrane region" description="Helical" evidence="7">
    <location>
        <begin position="289"/>
        <end position="307"/>
    </location>
</feature>
<keyword evidence="6 7" id="KW-0472">Membrane</keyword>
<name>A0ABW3NAB4_9BACI</name>
<feature type="transmembrane region" description="Helical" evidence="7">
    <location>
        <begin position="102"/>
        <end position="119"/>
    </location>
</feature>
<evidence type="ECO:0000313" key="8">
    <source>
        <dbReference type="EMBL" id="MFD1064456.1"/>
    </source>
</evidence>
<keyword evidence="9" id="KW-1185">Reference proteome</keyword>
<protein>
    <submittedName>
        <fullName evidence="8">Glycosyltransferase family 4 protein</fullName>
    </submittedName>
</protein>
<dbReference type="RefSeq" id="WP_379589861.1">
    <property type="nucleotide sequence ID" value="NZ_JBHTKK010000001.1"/>
</dbReference>
<evidence type="ECO:0000256" key="1">
    <source>
        <dbReference type="ARBA" id="ARBA00004651"/>
    </source>
</evidence>
<accession>A0ABW3NAB4</accession>
<keyword evidence="2" id="KW-1003">Cell membrane</keyword>
<dbReference type="Proteomes" id="UP001597041">
    <property type="component" value="Unassembled WGS sequence"/>
</dbReference>
<feature type="transmembrane region" description="Helical" evidence="7">
    <location>
        <begin position="213"/>
        <end position="231"/>
    </location>
</feature>
<dbReference type="Pfam" id="PF00953">
    <property type="entry name" value="Glycos_transf_4"/>
    <property type="match status" value="1"/>
</dbReference>
<comment type="subcellular location">
    <subcellularLocation>
        <location evidence="1">Cell membrane</location>
        <topology evidence="1">Multi-pass membrane protein</topology>
    </subcellularLocation>
</comment>
<keyword evidence="4 7" id="KW-0812">Transmembrane</keyword>
<feature type="transmembrane region" description="Helical" evidence="7">
    <location>
        <begin position="6"/>
        <end position="26"/>
    </location>
</feature>
<evidence type="ECO:0000313" key="9">
    <source>
        <dbReference type="Proteomes" id="UP001597041"/>
    </source>
</evidence>
<feature type="transmembrane region" description="Helical" evidence="7">
    <location>
        <begin position="47"/>
        <end position="66"/>
    </location>
</feature>
<keyword evidence="3" id="KW-0808">Transferase</keyword>
<evidence type="ECO:0000256" key="5">
    <source>
        <dbReference type="ARBA" id="ARBA00022989"/>
    </source>
</evidence>
<keyword evidence="5 7" id="KW-1133">Transmembrane helix</keyword>
<gene>
    <name evidence="8" type="ORF">ACFQ19_00320</name>
</gene>
<dbReference type="InterPro" id="IPR018480">
    <property type="entry name" value="PNAcMuramoyl-5peptid_Trfase_CS"/>
</dbReference>
<feature type="transmembrane region" description="Helical" evidence="7">
    <location>
        <begin position="125"/>
        <end position="145"/>
    </location>
</feature>
<dbReference type="PANTHER" id="PTHR22926:SF3">
    <property type="entry name" value="UNDECAPRENYL-PHOSPHATE ALPHA-N-ACETYLGLUCOSAMINYL 1-PHOSPHATE TRANSFERASE"/>
    <property type="match status" value="1"/>
</dbReference>
<dbReference type="PANTHER" id="PTHR22926">
    <property type="entry name" value="PHOSPHO-N-ACETYLMURAMOYL-PENTAPEPTIDE-TRANSFERASE"/>
    <property type="match status" value="1"/>
</dbReference>
<sequence length="370" mass="40828">MLNYIDLTIAFFISAVTALLVTFPVKKLAVRIGAMDKPNHRKIHQSVTPRLGGLAIFIGALFGMLYLQPRHVFIDEILIGSLIILITGALDDKYTIRPLIKLSGQVIAAGLLIYAGLIIERITIPLLGVVELGFLGPVLTFFWIIGITNAINLIDGLDGLATGVTTIAMISIFAMALVDTQVLVAYLCISFIGANIGFLYHNFYPAKIYMGDTGSNLLGYIIAIISILGLFKNITFFSFIIPIVILAVPIFDTLVAMIRRMYNKEGIMTADRRHIHYQLIDAGYSHRKTVVIIYLFSGLFGVIGILFSEADLAISLLFTAVMIALLHIFAELAGLVMGGRRPVVTMLRRIKAFLFKPFKKRKKSRKSSDS</sequence>